<accession>A0A1V9YJJ0</accession>
<evidence type="ECO:0000313" key="2">
    <source>
        <dbReference type="Proteomes" id="UP000243217"/>
    </source>
</evidence>
<sequence length="72" mass="8078">MAEHRTRYRLDSDGDVDMGQSTTQPVYEFIAAPKLNAWSHAALVSFVRLRGDHGQELSRPCHSPAFSPIRVP</sequence>
<protein>
    <submittedName>
        <fullName evidence="1">Uncharacterized protein</fullName>
    </submittedName>
</protein>
<organism evidence="1 2">
    <name type="scientific">Thraustotheca clavata</name>
    <dbReference type="NCBI Taxonomy" id="74557"/>
    <lineage>
        <taxon>Eukaryota</taxon>
        <taxon>Sar</taxon>
        <taxon>Stramenopiles</taxon>
        <taxon>Oomycota</taxon>
        <taxon>Saprolegniomycetes</taxon>
        <taxon>Saprolegniales</taxon>
        <taxon>Achlyaceae</taxon>
        <taxon>Thraustotheca</taxon>
    </lineage>
</organism>
<evidence type="ECO:0000313" key="1">
    <source>
        <dbReference type="EMBL" id="OQR85878.1"/>
    </source>
</evidence>
<reference evidence="1 2" key="1">
    <citation type="journal article" date="2014" name="Genome Biol. Evol.">
        <title>The secreted proteins of Achlya hypogyna and Thraustotheca clavata identify the ancestral oomycete secretome and reveal gene acquisitions by horizontal gene transfer.</title>
        <authorList>
            <person name="Misner I."/>
            <person name="Blouin N."/>
            <person name="Leonard G."/>
            <person name="Richards T.A."/>
            <person name="Lane C.E."/>
        </authorList>
    </citation>
    <scope>NUCLEOTIDE SEQUENCE [LARGE SCALE GENOMIC DNA]</scope>
    <source>
        <strain evidence="1 2">ATCC 34112</strain>
    </source>
</reference>
<gene>
    <name evidence="1" type="ORF">THRCLA_23000</name>
</gene>
<dbReference type="Proteomes" id="UP000243217">
    <property type="component" value="Unassembled WGS sequence"/>
</dbReference>
<name>A0A1V9YJJ0_9STRA</name>
<dbReference type="OrthoDB" id="122810at2759"/>
<dbReference type="EMBL" id="JNBS01003615">
    <property type="protein sequence ID" value="OQR85878.1"/>
    <property type="molecule type" value="Genomic_DNA"/>
</dbReference>
<dbReference type="AlphaFoldDB" id="A0A1V9YJJ0"/>
<comment type="caution">
    <text evidence="1">The sequence shown here is derived from an EMBL/GenBank/DDBJ whole genome shotgun (WGS) entry which is preliminary data.</text>
</comment>
<keyword evidence="2" id="KW-1185">Reference proteome</keyword>
<proteinExistence type="predicted"/>